<proteinExistence type="predicted"/>
<dbReference type="SUPFAM" id="SSF53300">
    <property type="entry name" value="vWA-like"/>
    <property type="match status" value="1"/>
</dbReference>
<accession>A0A1H2T2G2</accession>
<evidence type="ECO:0000313" key="2">
    <source>
        <dbReference type="Proteomes" id="UP000198816"/>
    </source>
</evidence>
<keyword evidence="2" id="KW-1185">Reference proteome</keyword>
<dbReference type="RefSeq" id="WP_093028867.1">
    <property type="nucleotide sequence ID" value="NZ_FNNZ01000003.1"/>
</dbReference>
<dbReference type="STRING" id="1058.SAMN05421783_103263"/>
<dbReference type="InterPro" id="IPR036465">
    <property type="entry name" value="vWFA_dom_sf"/>
</dbReference>
<protein>
    <recommendedName>
        <fullName evidence="3">VWA domain-containing protein</fullName>
    </recommendedName>
</protein>
<dbReference type="AlphaFoldDB" id="A0A1H2T2G2"/>
<sequence>MTSKRTDLESPANATDVSAFLRQVAATPRVGPPGARGRLIFAMDATASREPTWDRAAQIQSGMFIETRDLGGLEVQLCYYRGFRDFSASPWLQDSDALLKRMNGVFCEAGLTQIGRVLQHALDEAEKGRVDALVFVGDCMEESRDRLADLAGRLGLSGVPAFVFQEGRDPATERSFREIARLSGGAWCPFDSSSPRMLHDLLAAVAVYAAGGRAALTHYGETHGGAVLQLTHQMTRKGT</sequence>
<dbReference type="Proteomes" id="UP000198816">
    <property type="component" value="Unassembled WGS sequence"/>
</dbReference>
<reference evidence="2" key="1">
    <citation type="submission" date="2016-10" db="EMBL/GenBank/DDBJ databases">
        <authorList>
            <person name="Varghese N."/>
            <person name="Submissions S."/>
        </authorList>
    </citation>
    <scope>NUCLEOTIDE SEQUENCE [LARGE SCALE GENOMIC DNA]</scope>
    <source>
        <strain evidence="2">DSM 217</strain>
    </source>
</reference>
<evidence type="ECO:0000313" key="1">
    <source>
        <dbReference type="EMBL" id="SDW38048.1"/>
    </source>
</evidence>
<dbReference type="EMBL" id="FNNZ01000003">
    <property type="protein sequence ID" value="SDW38048.1"/>
    <property type="molecule type" value="Genomic_DNA"/>
</dbReference>
<name>A0A1H2T2G2_THIRO</name>
<dbReference type="OrthoDB" id="5430236at2"/>
<organism evidence="1 2">
    <name type="scientific">Thiocapsa roseopersicina</name>
    <dbReference type="NCBI Taxonomy" id="1058"/>
    <lineage>
        <taxon>Bacteria</taxon>
        <taxon>Pseudomonadati</taxon>
        <taxon>Pseudomonadota</taxon>
        <taxon>Gammaproteobacteria</taxon>
        <taxon>Chromatiales</taxon>
        <taxon>Chromatiaceae</taxon>
        <taxon>Thiocapsa</taxon>
    </lineage>
</organism>
<evidence type="ECO:0008006" key="3">
    <source>
        <dbReference type="Google" id="ProtNLM"/>
    </source>
</evidence>
<gene>
    <name evidence="1" type="ORF">SAMN05421783_103263</name>
</gene>